<keyword evidence="3" id="KW-1185">Reference proteome</keyword>
<dbReference type="OrthoDB" id="9874260at2"/>
<sequence length="184" mass="20227">MTEYGRERERRRRTSALVGLFFLAALSASLAFKVGRVPAAAVPVSFLVLVYVLFTFVVWRDRRAEVRRRASGAAPSWSAQLPVSAALELGAKAPGRHSRQQEVGELLGRLSLAEGGLRWEPRKGDRNRGVGPVAWDRSWTPEVVSLWGPGSQGCLTLTRSDGMAVDLWIRHPADLRRALGSAEP</sequence>
<protein>
    <submittedName>
        <fullName evidence="2">Uncharacterized protein</fullName>
    </submittedName>
</protein>
<name>A0A1H8Y9B1_9PSEU</name>
<dbReference type="AlphaFoldDB" id="A0A1H8Y9B1"/>
<dbReference type="EMBL" id="FOEF01000012">
    <property type="protein sequence ID" value="SEP48583.1"/>
    <property type="molecule type" value="Genomic_DNA"/>
</dbReference>
<gene>
    <name evidence="2" type="ORF">SAMN04489732_11278</name>
</gene>
<evidence type="ECO:0000313" key="3">
    <source>
        <dbReference type="Proteomes" id="UP000198582"/>
    </source>
</evidence>
<proteinExistence type="predicted"/>
<accession>A0A1H8Y9B1</accession>
<evidence type="ECO:0000256" key="1">
    <source>
        <dbReference type="SAM" id="Phobius"/>
    </source>
</evidence>
<keyword evidence="1" id="KW-0812">Transmembrane</keyword>
<keyword evidence="1" id="KW-0472">Membrane</keyword>
<organism evidence="2 3">
    <name type="scientific">Amycolatopsis saalfeldensis</name>
    <dbReference type="NCBI Taxonomy" id="394193"/>
    <lineage>
        <taxon>Bacteria</taxon>
        <taxon>Bacillati</taxon>
        <taxon>Actinomycetota</taxon>
        <taxon>Actinomycetes</taxon>
        <taxon>Pseudonocardiales</taxon>
        <taxon>Pseudonocardiaceae</taxon>
        <taxon>Amycolatopsis</taxon>
    </lineage>
</organism>
<dbReference type="RefSeq" id="WP_091620835.1">
    <property type="nucleotide sequence ID" value="NZ_FOEF01000012.1"/>
</dbReference>
<dbReference type="Proteomes" id="UP000198582">
    <property type="component" value="Unassembled WGS sequence"/>
</dbReference>
<keyword evidence="1" id="KW-1133">Transmembrane helix</keyword>
<evidence type="ECO:0000313" key="2">
    <source>
        <dbReference type="EMBL" id="SEP48583.1"/>
    </source>
</evidence>
<feature type="transmembrane region" description="Helical" evidence="1">
    <location>
        <begin position="41"/>
        <end position="59"/>
    </location>
</feature>
<reference evidence="3" key="1">
    <citation type="submission" date="2016-10" db="EMBL/GenBank/DDBJ databases">
        <authorList>
            <person name="Varghese N."/>
            <person name="Submissions S."/>
        </authorList>
    </citation>
    <scope>NUCLEOTIDE SEQUENCE [LARGE SCALE GENOMIC DNA]</scope>
    <source>
        <strain evidence="3">DSM 44993</strain>
    </source>
</reference>